<evidence type="ECO:0000256" key="1">
    <source>
        <dbReference type="SAM" id="MobiDB-lite"/>
    </source>
</evidence>
<keyword evidence="2" id="KW-1133">Transmembrane helix</keyword>
<feature type="region of interest" description="Disordered" evidence="1">
    <location>
        <begin position="140"/>
        <end position="166"/>
    </location>
</feature>
<name>A0A7R9DSM1_TIMCR</name>
<keyword evidence="2" id="KW-0812">Transmembrane</keyword>
<organism evidence="3">
    <name type="scientific">Timema cristinae</name>
    <name type="common">Walking stick</name>
    <dbReference type="NCBI Taxonomy" id="61476"/>
    <lineage>
        <taxon>Eukaryota</taxon>
        <taxon>Metazoa</taxon>
        <taxon>Ecdysozoa</taxon>
        <taxon>Arthropoda</taxon>
        <taxon>Hexapoda</taxon>
        <taxon>Insecta</taxon>
        <taxon>Pterygota</taxon>
        <taxon>Neoptera</taxon>
        <taxon>Polyneoptera</taxon>
        <taxon>Phasmatodea</taxon>
        <taxon>Timematodea</taxon>
        <taxon>Timematoidea</taxon>
        <taxon>Timematidae</taxon>
        <taxon>Timema</taxon>
    </lineage>
</organism>
<evidence type="ECO:0000313" key="3">
    <source>
        <dbReference type="EMBL" id="CAD7419268.1"/>
    </source>
</evidence>
<keyword evidence="2" id="KW-0472">Membrane</keyword>
<protein>
    <submittedName>
        <fullName evidence="3">Uncharacterized protein</fullName>
    </submittedName>
</protein>
<gene>
    <name evidence="3" type="ORF">TCEB3V08_LOCUS13698</name>
</gene>
<dbReference type="EMBL" id="OC347517">
    <property type="protein sequence ID" value="CAD7419268.1"/>
    <property type="molecule type" value="Genomic_DNA"/>
</dbReference>
<proteinExistence type="predicted"/>
<accession>A0A7R9DSM1</accession>
<dbReference type="AlphaFoldDB" id="A0A7R9DSM1"/>
<sequence length="166" mass="18749">MQSYLILGLMVIIAVFVCMVCLSVLGCLFRRKDRLGQRREKGPGDSDEALEESSGHFFNRFYNSLRRIRKNSGKNCGCDPAMHEECGCRSSVPTVRRIPPEITQGIRVAVDKLERVEDTGRRYCRGRDVEGCVFFQKSSEDMTSDEDWSNTGSSSEESVEPRSNPP</sequence>
<reference evidence="3" key="1">
    <citation type="submission" date="2020-11" db="EMBL/GenBank/DDBJ databases">
        <authorList>
            <person name="Tran Van P."/>
        </authorList>
    </citation>
    <scope>NUCLEOTIDE SEQUENCE</scope>
</reference>
<evidence type="ECO:0000256" key="2">
    <source>
        <dbReference type="SAM" id="Phobius"/>
    </source>
</evidence>
<feature type="transmembrane region" description="Helical" evidence="2">
    <location>
        <begin position="6"/>
        <end position="29"/>
    </location>
</feature>